<dbReference type="Proteomes" id="UP000245609">
    <property type="component" value="Unassembled WGS sequence"/>
</dbReference>
<name>A0A2T9Y139_9FUNG</name>
<accession>A0A2T9Y139</accession>
<organism evidence="1 2">
    <name type="scientific">Smittium megazygosporum</name>
    <dbReference type="NCBI Taxonomy" id="133381"/>
    <lineage>
        <taxon>Eukaryota</taxon>
        <taxon>Fungi</taxon>
        <taxon>Fungi incertae sedis</taxon>
        <taxon>Zoopagomycota</taxon>
        <taxon>Kickxellomycotina</taxon>
        <taxon>Harpellomycetes</taxon>
        <taxon>Harpellales</taxon>
        <taxon>Legeriomycetaceae</taxon>
        <taxon>Smittium</taxon>
    </lineage>
</organism>
<comment type="caution">
    <text evidence="1">The sequence shown here is derived from an EMBL/GenBank/DDBJ whole genome shotgun (WGS) entry which is preliminary data.</text>
</comment>
<dbReference type="AlphaFoldDB" id="A0A2T9Y139"/>
<protein>
    <submittedName>
        <fullName evidence="1">Uncharacterized protein</fullName>
    </submittedName>
</protein>
<feature type="non-terminal residue" evidence="1">
    <location>
        <position position="56"/>
    </location>
</feature>
<dbReference type="EMBL" id="MBFS01003545">
    <property type="protein sequence ID" value="PVU86052.1"/>
    <property type="molecule type" value="Genomic_DNA"/>
</dbReference>
<evidence type="ECO:0000313" key="2">
    <source>
        <dbReference type="Proteomes" id="UP000245609"/>
    </source>
</evidence>
<sequence>MCLFFHVDIHVLVLFALFFGPLPRSIAMPSIFIKYFSNTFVRYRAPKHYGTITEFK</sequence>
<keyword evidence="2" id="KW-1185">Reference proteome</keyword>
<reference evidence="1 2" key="1">
    <citation type="journal article" date="2018" name="MBio">
        <title>Comparative Genomics Reveals the Core Gene Toolbox for the Fungus-Insect Symbiosis.</title>
        <authorList>
            <person name="Wang Y."/>
            <person name="Stata M."/>
            <person name="Wang W."/>
            <person name="Stajich J.E."/>
            <person name="White M.M."/>
            <person name="Moncalvo J.M."/>
        </authorList>
    </citation>
    <scope>NUCLEOTIDE SEQUENCE [LARGE SCALE GENOMIC DNA]</scope>
    <source>
        <strain evidence="1 2">SC-DP-2</strain>
    </source>
</reference>
<gene>
    <name evidence="1" type="ORF">BB560_006822</name>
</gene>
<proteinExistence type="predicted"/>
<evidence type="ECO:0000313" key="1">
    <source>
        <dbReference type="EMBL" id="PVU86052.1"/>
    </source>
</evidence>